<evidence type="ECO:0000256" key="1">
    <source>
        <dbReference type="ARBA" id="ARBA00009199"/>
    </source>
</evidence>
<feature type="binding site" evidence="4">
    <location>
        <position position="144"/>
    </location>
    <ligand>
        <name>substrate</name>
    </ligand>
</feature>
<evidence type="ECO:0000256" key="4">
    <source>
        <dbReference type="PIRSR" id="PIRSR001221-2"/>
    </source>
</evidence>
<dbReference type="InterPro" id="IPR036928">
    <property type="entry name" value="AS_sf"/>
</dbReference>
<dbReference type="PROSITE" id="PS00571">
    <property type="entry name" value="AMIDASES"/>
    <property type="match status" value="1"/>
</dbReference>
<feature type="active site" description="Charge relay system" evidence="3">
    <location>
        <position position="144"/>
    </location>
</feature>
<organism evidence="6 7">
    <name type="scientific">Pseudocohnilembus persalinus</name>
    <name type="common">Ciliate</name>
    <dbReference type="NCBI Taxonomy" id="266149"/>
    <lineage>
        <taxon>Eukaryota</taxon>
        <taxon>Sar</taxon>
        <taxon>Alveolata</taxon>
        <taxon>Ciliophora</taxon>
        <taxon>Intramacronucleata</taxon>
        <taxon>Oligohymenophorea</taxon>
        <taxon>Scuticociliatia</taxon>
        <taxon>Philasterida</taxon>
        <taxon>Pseudocohnilembidae</taxon>
        <taxon>Pseudocohnilembus</taxon>
    </lineage>
</organism>
<dbReference type="Proteomes" id="UP000054937">
    <property type="component" value="Unassembled WGS sequence"/>
</dbReference>
<feature type="binding site" evidence="4">
    <location>
        <begin position="165"/>
        <end position="168"/>
    </location>
    <ligand>
        <name>substrate</name>
    </ligand>
</feature>
<evidence type="ECO:0000259" key="5">
    <source>
        <dbReference type="Pfam" id="PF01425"/>
    </source>
</evidence>
<dbReference type="PANTHER" id="PTHR45847:SF6">
    <property type="entry name" value="FATTY ACID AMIDE HYDROLASE"/>
    <property type="match status" value="1"/>
</dbReference>
<feature type="active site" description="Acyl-ester intermediate" evidence="3">
    <location>
        <position position="168"/>
    </location>
</feature>
<dbReference type="Gene3D" id="3.90.1300.10">
    <property type="entry name" value="Amidase signature (AS) domain"/>
    <property type="match status" value="1"/>
</dbReference>
<dbReference type="OMA" id="GMQPWKY"/>
<comment type="caution">
    <text evidence="6">The sequence shown here is derived from an EMBL/GenBank/DDBJ whole genome shotgun (WGS) entry which is preliminary data.</text>
</comment>
<dbReference type="GO" id="GO:0009062">
    <property type="term" value="P:fatty acid catabolic process"/>
    <property type="evidence" value="ECO:0007669"/>
    <property type="project" value="TreeGrafter"/>
</dbReference>
<dbReference type="InterPro" id="IPR020556">
    <property type="entry name" value="Amidase_CS"/>
</dbReference>
<dbReference type="InParanoid" id="A0A0V0QG19"/>
<dbReference type="EMBL" id="LDAU01000176">
    <property type="protein sequence ID" value="KRX01171.1"/>
    <property type="molecule type" value="Genomic_DNA"/>
</dbReference>
<accession>A0A0V0QG19</accession>
<feature type="active site" description="Charge relay system" evidence="3">
    <location>
        <position position="68"/>
    </location>
</feature>
<dbReference type="InterPro" id="IPR052096">
    <property type="entry name" value="Endocannabinoid_amidase"/>
</dbReference>
<sequence>MLENKEISSVQLLHLYMKRALTIGRELHGITVENYNEALQIAKNCDQMRETQPENCKGELFGIVISVKDCLIQKGHISTLGCASRLSRIPEENDGLILNLVKQSGAIPFIRTNVPQLLLNYETHNNIFGTAQNPWKRDRVSGGSSGGESTIVASRCSPIGIGTDIGGSVRIPSAFCGLVGFKPGQHRLSSKGNTARSVQYLGDSPIKTCIGPMVKYVDDAVCYMQTVLNSEYYNNIPLSQKDLRPVIPWDQQKFDDNKKKRIGYFKTSQFSQTASCVQRGIDIAVDALKKQGHQLVEIEFLDIEKIRDIYVQIVFSDGFQELRETAKGEDLLPMYKKIEFMYQIPRFIKKIFSGIAKLLGQKQLSKMIQINYVKDSYDLKLLYGKAAQLNQQIIQLYEKYDIQAIVSPAFGICAPKHGSSLFITTPVFYSSIWNIASFPAGVVPVGVVQEQEQNYDNADLTSIENQKIAENMADSKGLPLSAQVVTLPFHEETCLRLMKDIEEIVQFNNNYKIQEPFIMGQSQYHKVQ</sequence>
<dbReference type="GO" id="GO:0004040">
    <property type="term" value="F:amidase activity"/>
    <property type="evidence" value="ECO:0007669"/>
    <property type="project" value="TreeGrafter"/>
</dbReference>
<feature type="domain" description="Amidase" evidence="5">
    <location>
        <begin position="12"/>
        <end position="495"/>
    </location>
</feature>
<dbReference type="OrthoDB" id="421993at2759"/>
<comment type="similarity">
    <text evidence="1">Belongs to the amidase family.</text>
</comment>
<keyword evidence="7" id="KW-1185">Reference proteome</keyword>
<dbReference type="InterPro" id="IPR023631">
    <property type="entry name" value="Amidase_dom"/>
</dbReference>
<feature type="binding site" evidence="4">
    <location>
        <position position="118"/>
    </location>
    <ligand>
        <name>substrate</name>
    </ligand>
</feature>
<name>A0A0V0QG19_PSEPJ</name>
<evidence type="ECO:0000313" key="6">
    <source>
        <dbReference type="EMBL" id="KRX01171.1"/>
    </source>
</evidence>
<keyword evidence="2" id="KW-0378">Hydrolase</keyword>
<evidence type="ECO:0000313" key="7">
    <source>
        <dbReference type="Proteomes" id="UP000054937"/>
    </source>
</evidence>
<proteinExistence type="inferred from homology"/>
<evidence type="ECO:0000256" key="2">
    <source>
        <dbReference type="ARBA" id="ARBA00022801"/>
    </source>
</evidence>
<gene>
    <name evidence="6" type="ORF">PPERSA_08272</name>
</gene>
<dbReference type="PIRSF" id="PIRSF001221">
    <property type="entry name" value="Amidase_fungi"/>
    <property type="match status" value="1"/>
</dbReference>
<dbReference type="GO" id="GO:0017064">
    <property type="term" value="F:fatty acid amide hydrolase activity"/>
    <property type="evidence" value="ECO:0007669"/>
    <property type="project" value="TreeGrafter"/>
</dbReference>
<dbReference type="Pfam" id="PF01425">
    <property type="entry name" value="Amidase"/>
    <property type="match status" value="1"/>
</dbReference>
<dbReference type="AlphaFoldDB" id="A0A0V0QG19"/>
<protein>
    <submittedName>
        <fullName evidence="6">Amidase signature domain</fullName>
    </submittedName>
</protein>
<evidence type="ECO:0000256" key="3">
    <source>
        <dbReference type="PIRSR" id="PIRSR001221-1"/>
    </source>
</evidence>
<dbReference type="PANTHER" id="PTHR45847">
    <property type="entry name" value="FATTY ACID AMIDE HYDROLASE"/>
    <property type="match status" value="1"/>
</dbReference>
<dbReference type="SUPFAM" id="SSF75304">
    <property type="entry name" value="Amidase signature (AS) enzymes"/>
    <property type="match status" value="1"/>
</dbReference>
<reference evidence="6 7" key="1">
    <citation type="journal article" date="2015" name="Sci. Rep.">
        <title>Genome of the facultative scuticociliatosis pathogen Pseudocohnilembus persalinus provides insight into its virulence through horizontal gene transfer.</title>
        <authorList>
            <person name="Xiong J."/>
            <person name="Wang G."/>
            <person name="Cheng J."/>
            <person name="Tian M."/>
            <person name="Pan X."/>
            <person name="Warren A."/>
            <person name="Jiang C."/>
            <person name="Yuan D."/>
            <person name="Miao W."/>
        </authorList>
    </citation>
    <scope>NUCLEOTIDE SEQUENCE [LARGE SCALE GENOMIC DNA]</scope>
    <source>
        <strain evidence="6">36N120E</strain>
    </source>
</reference>